<accession>A0A7V3PTG0</accession>
<dbReference type="InterPro" id="IPR026444">
    <property type="entry name" value="Secre_tail"/>
</dbReference>
<dbReference type="EMBL" id="DTMZ01000091">
    <property type="protein sequence ID" value="HGD13196.1"/>
    <property type="molecule type" value="Genomic_DNA"/>
</dbReference>
<comment type="caution">
    <text evidence="1">The sequence shown here is derived from an EMBL/GenBank/DDBJ whole genome shotgun (WGS) entry which is preliminary data.</text>
</comment>
<dbReference type="NCBIfam" id="TIGR04183">
    <property type="entry name" value="Por_Secre_tail"/>
    <property type="match status" value="1"/>
</dbReference>
<name>A0A7V3PTG0_UNCW3</name>
<evidence type="ECO:0000313" key="1">
    <source>
        <dbReference type="EMBL" id="HGD13196.1"/>
    </source>
</evidence>
<organism evidence="1">
    <name type="scientific">candidate division WOR-3 bacterium</name>
    <dbReference type="NCBI Taxonomy" id="2052148"/>
    <lineage>
        <taxon>Bacteria</taxon>
        <taxon>Bacteria division WOR-3</taxon>
    </lineage>
</organism>
<reference evidence="1" key="1">
    <citation type="journal article" date="2020" name="mSystems">
        <title>Genome- and Community-Level Interaction Insights into Carbon Utilization and Element Cycling Functions of Hydrothermarchaeota in Hydrothermal Sediment.</title>
        <authorList>
            <person name="Zhou Z."/>
            <person name="Liu Y."/>
            <person name="Xu W."/>
            <person name="Pan J."/>
            <person name="Luo Z.H."/>
            <person name="Li M."/>
        </authorList>
    </citation>
    <scope>NUCLEOTIDE SEQUENCE [LARGE SCALE GENOMIC DNA]</scope>
    <source>
        <strain evidence="1">SpSt-914</strain>
    </source>
</reference>
<dbReference type="AlphaFoldDB" id="A0A7V3PTG0"/>
<proteinExistence type="predicted"/>
<sequence length="114" mass="13031">MVKGWVILQYYGPGPGLNEQKNNGVRSELGYTWHQLTNKTLRIRVPAQNSSWTWLKIFNSSGNWVYSNSDLTFNDRNELILSPLNLKSGIYFLQLISTSRKEPAVITTKLTAIK</sequence>
<protein>
    <submittedName>
        <fullName evidence="1">T9SS type A sorting domain-containing protein</fullName>
    </submittedName>
</protein>
<gene>
    <name evidence="1" type="ORF">ENX16_03865</name>
</gene>